<comment type="caution">
    <text evidence="2">The sequence shown here is derived from an EMBL/GenBank/DDBJ whole genome shotgun (WGS) entry which is preliminary data.</text>
</comment>
<accession>A0A840PLK7</accession>
<protein>
    <submittedName>
        <fullName evidence="2">Uncharacterized protein</fullName>
    </submittedName>
</protein>
<proteinExistence type="predicted"/>
<dbReference type="RefSeq" id="WP_246519629.1">
    <property type="nucleotide sequence ID" value="NZ_BAABIX010000065.1"/>
</dbReference>
<name>A0A840PLK7_9ACTN</name>
<dbReference type="EMBL" id="JACHGN010000042">
    <property type="protein sequence ID" value="MBB5140388.1"/>
    <property type="molecule type" value="Genomic_DNA"/>
</dbReference>
<evidence type="ECO:0000313" key="2">
    <source>
        <dbReference type="EMBL" id="MBB5140388.1"/>
    </source>
</evidence>
<reference evidence="2 3" key="1">
    <citation type="submission" date="2020-08" db="EMBL/GenBank/DDBJ databases">
        <title>Genomic Encyclopedia of Type Strains, Phase IV (KMG-IV): sequencing the most valuable type-strain genomes for metagenomic binning, comparative biology and taxonomic classification.</title>
        <authorList>
            <person name="Goeker M."/>
        </authorList>
    </citation>
    <scope>NUCLEOTIDE SEQUENCE [LARGE SCALE GENOMIC DNA]</scope>
    <source>
        <strain evidence="2 3">DSM 45615</strain>
    </source>
</reference>
<evidence type="ECO:0000256" key="1">
    <source>
        <dbReference type="SAM" id="MobiDB-lite"/>
    </source>
</evidence>
<dbReference type="Proteomes" id="UP000578449">
    <property type="component" value="Unassembled WGS sequence"/>
</dbReference>
<organism evidence="2 3">
    <name type="scientific">Thermocatellispora tengchongensis</name>
    <dbReference type="NCBI Taxonomy" id="1073253"/>
    <lineage>
        <taxon>Bacteria</taxon>
        <taxon>Bacillati</taxon>
        <taxon>Actinomycetota</taxon>
        <taxon>Actinomycetes</taxon>
        <taxon>Streptosporangiales</taxon>
        <taxon>Streptosporangiaceae</taxon>
        <taxon>Thermocatellispora</taxon>
    </lineage>
</organism>
<gene>
    <name evidence="2" type="ORF">HNP84_010155</name>
</gene>
<evidence type="ECO:0000313" key="3">
    <source>
        <dbReference type="Proteomes" id="UP000578449"/>
    </source>
</evidence>
<keyword evidence="3" id="KW-1185">Reference proteome</keyword>
<sequence length="665" mass="72488">MRTYFEPDEDEEFEAAKDLLVRRCLDWAGERGLPADGLVLAAALDSRHRSRDGRLAFWNAEQVRRFLLEWIPQYVVAPRDVLDAAPRSLVTLLRYLAATGLRDPRGASVEELSAVVGETVAEYPAALDDPARQGIAKFWAQTALDSGVDLTRPKELARFQRDLDAGRVAYDADALDAVVEARFVGAGPDEERAYPQPPITLPPAAELAEAAGRSEIVRRLVALAEWAGADGRALTGTGNLRLADARELAELLGTGEQDLKVRSAAEMRRVNLMVTWAKNARLVRVSKGRLLRVAKAAPLLRDPERLWIRAFEVFFDLGAAIGAPASGWDVQSVLVELFDEVMPDVLNSAYGLPGWVPVVRLQESVWLACQEYFRIGAGMDHSDREQADEDLVAALEVLAELGAVELSHGVADALYSSDLGDLDPDEQPLPYEARARLLERLAEPGLLVRLTPLGMRAVRDRMLADGRDAPLVGELADAAPAELLGVLAQHYPEDEAAAELDGWLAAHGGDAGPLLDAVRACPFRTRASAMLGVLTEARPGEALSLLRDLRGDRVLGPLALIALLNAEELQQDDLTAEEQVLVMTEGLLGLLELAGPEEVISQITTTAGPNAPQIVEAMLESGHPAEVSMAELRRLVAERLRARPHRFRHMSAGSRGRRSGRRRRP</sequence>
<feature type="region of interest" description="Disordered" evidence="1">
    <location>
        <begin position="646"/>
        <end position="665"/>
    </location>
</feature>
<dbReference type="AlphaFoldDB" id="A0A840PLK7"/>